<evidence type="ECO:0000256" key="1">
    <source>
        <dbReference type="SAM" id="MobiDB-lite"/>
    </source>
</evidence>
<protein>
    <submittedName>
        <fullName evidence="2">Uncharacterized protein</fullName>
    </submittedName>
</protein>
<dbReference type="EMBL" id="PKKM01000004">
    <property type="protein sequence ID" value="PKY64904.1"/>
    <property type="molecule type" value="Genomic_DNA"/>
</dbReference>
<accession>A0A2I1I187</accession>
<dbReference type="Proteomes" id="UP000234198">
    <property type="component" value="Unassembled WGS sequence"/>
</dbReference>
<evidence type="ECO:0000313" key="2">
    <source>
        <dbReference type="EMBL" id="PKY64904.1"/>
    </source>
</evidence>
<feature type="region of interest" description="Disordered" evidence="1">
    <location>
        <begin position="1"/>
        <end position="69"/>
    </location>
</feature>
<sequence length="69" mass="7431">MCWSAAARPRDRHTRASLGVVDLEARPGPAAADQHRGLAPPPPTDAAARPRLEARPGPATAHQFRMQFP</sequence>
<evidence type="ECO:0000313" key="3">
    <source>
        <dbReference type="Proteomes" id="UP000234198"/>
    </source>
</evidence>
<comment type="caution">
    <text evidence="2">The sequence shown here is derived from an EMBL/GenBank/DDBJ whole genome shotgun (WGS) entry which is preliminary data.</text>
</comment>
<gene>
    <name evidence="2" type="ORF">CYJ22_03945</name>
</gene>
<organism evidence="2 3">
    <name type="scientific">Schaalia odontolytica</name>
    <dbReference type="NCBI Taxonomy" id="1660"/>
    <lineage>
        <taxon>Bacteria</taxon>
        <taxon>Bacillati</taxon>
        <taxon>Actinomycetota</taxon>
        <taxon>Actinomycetes</taxon>
        <taxon>Actinomycetales</taxon>
        <taxon>Actinomycetaceae</taxon>
        <taxon>Schaalia</taxon>
    </lineage>
</organism>
<name>A0A2I1I187_9ACTO</name>
<proteinExistence type="predicted"/>
<dbReference type="AlphaFoldDB" id="A0A2I1I187"/>
<reference evidence="2 3" key="1">
    <citation type="submission" date="2017-12" db="EMBL/GenBank/DDBJ databases">
        <title>Phylogenetic diversity of female urinary microbiome.</title>
        <authorList>
            <person name="Thomas-White K."/>
            <person name="Wolfe A.J."/>
        </authorList>
    </citation>
    <scope>NUCLEOTIDE SEQUENCE [LARGE SCALE GENOMIC DNA]</scope>
    <source>
        <strain evidence="2 3">UMB0018</strain>
    </source>
</reference>